<comment type="caution">
    <text evidence="1">The sequence shown here is derived from an EMBL/GenBank/DDBJ whole genome shotgun (WGS) entry which is preliminary data.</text>
</comment>
<dbReference type="RefSeq" id="WP_111350248.1">
    <property type="nucleotide sequence ID" value="NZ_JAIWKD010000004.1"/>
</dbReference>
<protein>
    <submittedName>
        <fullName evidence="1">Uncharacterized protein</fullName>
    </submittedName>
</protein>
<proteinExistence type="predicted"/>
<reference evidence="1 2" key="1">
    <citation type="submission" date="2018-05" db="EMBL/GenBank/DDBJ databases">
        <title>Acuticoccus sediminis sp. nov., isolated from deep-sea sediment of Indian Ocean.</title>
        <authorList>
            <person name="Liu X."/>
            <person name="Lai Q."/>
            <person name="Du Y."/>
            <person name="Sun F."/>
            <person name="Zhang X."/>
            <person name="Wang S."/>
            <person name="Shao Z."/>
        </authorList>
    </citation>
    <scope>NUCLEOTIDE SEQUENCE [LARGE SCALE GENOMIC DNA]</scope>
    <source>
        <strain evidence="1 2">PTG4-2</strain>
    </source>
</reference>
<sequence length="134" mass="15012">MSELSDVWRSHLIGSVLEGAMIGRRGFDHYGFAGRGYGLILFSDAGIEFTLRTAECVSVSRDGKDKTDSGEAFSRQVWTLIGSRLAAIDEGLLPYEIRLKFDTDETLTIWSDGEPEDRLIQVTVKLDTNWFEMG</sequence>
<name>A0A8B2NTC4_9HYPH</name>
<evidence type="ECO:0000313" key="1">
    <source>
        <dbReference type="EMBL" id="RAH98843.1"/>
    </source>
</evidence>
<gene>
    <name evidence="1" type="ORF">DLJ53_24730</name>
</gene>
<accession>A0A8B2NTC4</accession>
<dbReference type="Proteomes" id="UP000249590">
    <property type="component" value="Unassembled WGS sequence"/>
</dbReference>
<evidence type="ECO:0000313" key="2">
    <source>
        <dbReference type="Proteomes" id="UP000249590"/>
    </source>
</evidence>
<dbReference type="AlphaFoldDB" id="A0A8B2NTC4"/>
<organism evidence="1 2">
    <name type="scientific">Acuticoccus sediminis</name>
    <dbReference type="NCBI Taxonomy" id="2184697"/>
    <lineage>
        <taxon>Bacteria</taxon>
        <taxon>Pseudomonadati</taxon>
        <taxon>Pseudomonadota</taxon>
        <taxon>Alphaproteobacteria</taxon>
        <taxon>Hyphomicrobiales</taxon>
        <taxon>Amorphaceae</taxon>
        <taxon>Acuticoccus</taxon>
    </lineage>
</organism>
<dbReference type="EMBL" id="QHHQ01000006">
    <property type="protein sequence ID" value="RAH98843.1"/>
    <property type="molecule type" value="Genomic_DNA"/>
</dbReference>
<keyword evidence="2" id="KW-1185">Reference proteome</keyword>